<name>A0A1U7X5B4_NICSY</name>
<dbReference type="Proteomes" id="UP000189701">
    <property type="component" value="Unplaced"/>
</dbReference>
<dbReference type="PANTHER" id="PTHR33386">
    <property type="entry name" value="OS02G0740600 PROTEIN"/>
    <property type="match status" value="1"/>
</dbReference>
<evidence type="ECO:0000313" key="1">
    <source>
        <dbReference type="Proteomes" id="UP000189701"/>
    </source>
</evidence>
<gene>
    <name evidence="2" type="primary">LOC104233217</name>
</gene>
<sequence length="90" mass="9839">MAGNNNYTAYNSQETSWADQWDPAPASYEYKSFNDKKSGNNATSKISSKVGDTFGKTKSVASTGVKKVKSGATAGFQWIKDKCHKPTQKH</sequence>
<organism evidence="1 2">
    <name type="scientific">Nicotiana sylvestris</name>
    <name type="common">Wood tobacco</name>
    <name type="synonym">South American tobacco</name>
    <dbReference type="NCBI Taxonomy" id="4096"/>
    <lineage>
        <taxon>Eukaryota</taxon>
        <taxon>Viridiplantae</taxon>
        <taxon>Streptophyta</taxon>
        <taxon>Embryophyta</taxon>
        <taxon>Tracheophyta</taxon>
        <taxon>Spermatophyta</taxon>
        <taxon>Magnoliopsida</taxon>
        <taxon>eudicotyledons</taxon>
        <taxon>Gunneridae</taxon>
        <taxon>Pentapetalae</taxon>
        <taxon>asterids</taxon>
        <taxon>lamiids</taxon>
        <taxon>Solanales</taxon>
        <taxon>Solanaceae</taxon>
        <taxon>Nicotianoideae</taxon>
        <taxon>Nicotianeae</taxon>
        <taxon>Nicotiana</taxon>
    </lineage>
</organism>
<dbReference type="PANTHER" id="PTHR33386:SF30">
    <property type="match status" value="1"/>
</dbReference>
<dbReference type="eggNOG" id="KOG1361">
    <property type="taxonomic scope" value="Eukaryota"/>
</dbReference>
<reference evidence="2" key="2">
    <citation type="submission" date="2025-08" db="UniProtKB">
        <authorList>
            <consortium name="RefSeq"/>
        </authorList>
    </citation>
    <scope>IDENTIFICATION</scope>
    <source>
        <tissue evidence="2">Leaf</tissue>
    </source>
</reference>
<dbReference type="AlphaFoldDB" id="A0A1U7X5B4"/>
<dbReference type="STRING" id="4096.A0A1U7X5B4"/>
<keyword evidence="1" id="KW-1185">Reference proteome</keyword>
<evidence type="ECO:0000313" key="2">
    <source>
        <dbReference type="RefSeq" id="XP_009784881.1"/>
    </source>
</evidence>
<reference evidence="1" key="1">
    <citation type="journal article" date="2013" name="Genome Biol.">
        <title>Reference genomes and transcriptomes of Nicotiana sylvestris and Nicotiana tomentosiformis.</title>
        <authorList>
            <person name="Sierro N."/>
            <person name="Battey J.N."/>
            <person name="Ouadi S."/>
            <person name="Bovet L."/>
            <person name="Goepfert S."/>
            <person name="Bakaher N."/>
            <person name="Peitsch M.C."/>
            <person name="Ivanov N.V."/>
        </authorList>
    </citation>
    <scope>NUCLEOTIDE SEQUENCE [LARGE SCALE GENOMIC DNA]</scope>
</reference>
<accession>A0A1U7X5B4</accession>
<dbReference type="RefSeq" id="XP_009784881.1">
    <property type="nucleotide sequence ID" value="XM_009786579.1"/>
</dbReference>
<proteinExistence type="predicted"/>
<protein>
    <submittedName>
        <fullName evidence="2">Uncharacterized protein LOC104233217</fullName>
    </submittedName>
</protein>